<gene>
    <name evidence="1" type="ORF">GCM10010497_22170</name>
</gene>
<dbReference type="EMBL" id="BMSJ01000003">
    <property type="protein sequence ID" value="GGR19604.1"/>
    <property type="molecule type" value="Genomic_DNA"/>
</dbReference>
<dbReference type="Proteomes" id="UP000642014">
    <property type="component" value="Unassembled WGS sequence"/>
</dbReference>
<protein>
    <submittedName>
        <fullName evidence="1">Uncharacterized protein</fullName>
    </submittedName>
</protein>
<accession>A0AAV4KKT8</accession>
<evidence type="ECO:0000313" key="1">
    <source>
        <dbReference type="EMBL" id="GGR19604.1"/>
    </source>
</evidence>
<organism evidence="1 2">
    <name type="scientific">Streptomyces cinereoruber</name>
    <dbReference type="NCBI Taxonomy" id="67260"/>
    <lineage>
        <taxon>Bacteria</taxon>
        <taxon>Bacillati</taxon>
        <taxon>Actinomycetota</taxon>
        <taxon>Actinomycetes</taxon>
        <taxon>Kitasatosporales</taxon>
        <taxon>Streptomycetaceae</taxon>
        <taxon>Streptomyces</taxon>
    </lineage>
</organism>
<evidence type="ECO:0000313" key="2">
    <source>
        <dbReference type="Proteomes" id="UP000642014"/>
    </source>
</evidence>
<dbReference type="AlphaFoldDB" id="A0AAV4KKT8"/>
<comment type="caution">
    <text evidence="1">The sequence shown here is derived from an EMBL/GenBank/DDBJ whole genome shotgun (WGS) entry which is preliminary data.</text>
</comment>
<sequence length="61" mass="6507">MLLPGPAELLLFDLVVPLDEGVGIDGHLLRGRCEARRLGRYGAGRLGGRGVVRLSGRLVGR</sequence>
<reference evidence="1 2" key="1">
    <citation type="journal article" date="2014" name="Int. J. Syst. Evol. Microbiol.">
        <title>Complete genome sequence of Corynebacterium casei LMG S-19264T (=DSM 44701T), isolated from a smear-ripened cheese.</title>
        <authorList>
            <consortium name="US DOE Joint Genome Institute (JGI-PGF)"/>
            <person name="Walter F."/>
            <person name="Albersmeier A."/>
            <person name="Kalinowski J."/>
            <person name="Ruckert C."/>
        </authorList>
    </citation>
    <scope>NUCLEOTIDE SEQUENCE [LARGE SCALE GENOMIC DNA]</scope>
    <source>
        <strain evidence="1 2">JCM 4205</strain>
    </source>
</reference>
<proteinExistence type="predicted"/>
<name>A0AAV4KKT8_9ACTN</name>